<evidence type="ECO:0000256" key="3">
    <source>
        <dbReference type="ARBA" id="ARBA00023125"/>
    </source>
</evidence>
<dbReference type="AlphaFoldDB" id="A0AAD1UIS4"/>
<reference evidence="7" key="1">
    <citation type="submission" date="2023-07" db="EMBL/GenBank/DDBJ databases">
        <authorList>
            <consortium name="AG Swart"/>
            <person name="Singh M."/>
            <person name="Singh A."/>
            <person name="Seah K."/>
            <person name="Emmerich C."/>
        </authorList>
    </citation>
    <scope>NUCLEOTIDE SEQUENCE</scope>
    <source>
        <strain evidence="7">DP1</strain>
    </source>
</reference>
<sequence length="297" mass="34031">MCAISRDNKSVLTNPANNYHGLHVESLTKTRSCSNNTQKLMIFRCSPKCWLLSTSEECYLKVKFILHNNKMNFLNFDNNVNSTPFSMWSYSDIVQELSSVYCMGHLSEQVQESQNYCALSAQECQTAPYPYADGVEPYVVASDAKTQLSFTSGQAMPEIKNLKTNKNLESKKRNCRSNKLDIAQQLVSLRWSILNNYVTGFTSSSKKAKSAHKKHLRRRSKYIGVSRNNANWQALINIDQIKRYIGTFGEELQAARAYDLYSVAMKGEEASLNFNYSSEEMLERIDYFLEHNSVKYD</sequence>
<name>A0AAD1UIS4_EUPCR</name>
<evidence type="ECO:0000256" key="5">
    <source>
        <dbReference type="ARBA" id="ARBA00023242"/>
    </source>
</evidence>
<dbReference type="GO" id="GO:0005634">
    <property type="term" value="C:nucleus"/>
    <property type="evidence" value="ECO:0007669"/>
    <property type="project" value="UniProtKB-SubCell"/>
</dbReference>
<dbReference type="EMBL" id="CAMPGE010011328">
    <property type="protein sequence ID" value="CAI2370163.1"/>
    <property type="molecule type" value="Genomic_DNA"/>
</dbReference>
<evidence type="ECO:0000256" key="4">
    <source>
        <dbReference type="ARBA" id="ARBA00023163"/>
    </source>
</evidence>
<evidence type="ECO:0000259" key="6">
    <source>
        <dbReference type="PROSITE" id="PS51032"/>
    </source>
</evidence>
<organism evidence="7 8">
    <name type="scientific">Euplotes crassus</name>
    <dbReference type="NCBI Taxonomy" id="5936"/>
    <lineage>
        <taxon>Eukaryota</taxon>
        <taxon>Sar</taxon>
        <taxon>Alveolata</taxon>
        <taxon>Ciliophora</taxon>
        <taxon>Intramacronucleata</taxon>
        <taxon>Spirotrichea</taxon>
        <taxon>Hypotrichia</taxon>
        <taxon>Euplotida</taxon>
        <taxon>Euplotidae</taxon>
        <taxon>Moneuplotes</taxon>
    </lineage>
</organism>
<dbReference type="GO" id="GO:0003700">
    <property type="term" value="F:DNA-binding transcription factor activity"/>
    <property type="evidence" value="ECO:0007669"/>
    <property type="project" value="InterPro"/>
</dbReference>
<keyword evidence="2" id="KW-0805">Transcription regulation</keyword>
<dbReference type="GO" id="GO:0003677">
    <property type="term" value="F:DNA binding"/>
    <property type="evidence" value="ECO:0007669"/>
    <property type="project" value="UniProtKB-KW"/>
</dbReference>
<evidence type="ECO:0000256" key="1">
    <source>
        <dbReference type="ARBA" id="ARBA00004123"/>
    </source>
</evidence>
<dbReference type="InterPro" id="IPR001471">
    <property type="entry name" value="AP2/ERF_dom"/>
</dbReference>
<dbReference type="Proteomes" id="UP001295684">
    <property type="component" value="Unassembled WGS sequence"/>
</dbReference>
<keyword evidence="5" id="KW-0539">Nucleus</keyword>
<accession>A0AAD1UIS4</accession>
<keyword evidence="3" id="KW-0238">DNA-binding</keyword>
<dbReference type="SMART" id="SM00380">
    <property type="entry name" value="AP2"/>
    <property type="match status" value="1"/>
</dbReference>
<evidence type="ECO:0000313" key="8">
    <source>
        <dbReference type="Proteomes" id="UP001295684"/>
    </source>
</evidence>
<keyword evidence="8" id="KW-1185">Reference proteome</keyword>
<feature type="domain" description="AP2/ERF" evidence="6">
    <location>
        <begin position="212"/>
        <end position="275"/>
    </location>
</feature>
<evidence type="ECO:0000313" key="7">
    <source>
        <dbReference type="EMBL" id="CAI2370163.1"/>
    </source>
</evidence>
<comment type="subcellular location">
    <subcellularLocation>
        <location evidence="1">Nucleus</location>
    </subcellularLocation>
</comment>
<protein>
    <recommendedName>
        <fullName evidence="6">AP2/ERF domain-containing protein</fullName>
    </recommendedName>
</protein>
<keyword evidence="4" id="KW-0804">Transcription</keyword>
<dbReference type="InterPro" id="IPR036955">
    <property type="entry name" value="AP2/ERF_dom_sf"/>
</dbReference>
<dbReference type="Gene3D" id="3.30.730.10">
    <property type="entry name" value="AP2/ERF domain"/>
    <property type="match status" value="1"/>
</dbReference>
<comment type="caution">
    <text evidence="7">The sequence shown here is derived from an EMBL/GenBank/DDBJ whole genome shotgun (WGS) entry which is preliminary data.</text>
</comment>
<dbReference type="InterPro" id="IPR016177">
    <property type="entry name" value="DNA-bd_dom_sf"/>
</dbReference>
<proteinExistence type="predicted"/>
<dbReference type="PROSITE" id="PS51032">
    <property type="entry name" value="AP2_ERF"/>
    <property type="match status" value="1"/>
</dbReference>
<gene>
    <name evidence="7" type="ORF">ECRASSUSDP1_LOCUS11471</name>
</gene>
<dbReference type="SUPFAM" id="SSF54171">
    <property type="entry name" value="DNA-binding domain"/>
    <property type="match status" value="1"/>
</dbReference>
<evidence type="ECO:0000256" key="2">
    <source>
        <dbReference type="ARBA" id="ARBA00023015"/>
    </source>
</evidence>